<organism evidence="1">
    <name type="scientific">virus sp. ctML55</name>
    <dbReference type="NCBI Taxonomy" id="2827627"/>
    <lineage>
        <taxon>Viruses</taxon>
    </lineage>
</organism>
<accession>A0A8S5RJ93</accession>
<protein>
    <submittedName>
        <fullName evidence="1">Uncharacterized protein</fullName>
    </submittedName>
</protein>
<sequence length="87" mass="10086">MIISYNVEVVKNYDVNIPKLIDQVVKTLKEDEEGEVEGWMILNEAGDNIDYHLRNLGFPDSDCLTDYVIDDILDEMEKELVKQGYEC</sequence>
<reference evidence="1" key="1">
    <citation type="journal article" date="2021" name="Proc. Natl. Acad. Sci. U.S.A.">
        <title>A Catalog of Tens of Thousands of Viruses from Human Metagenomes Reveals Hidden Associations with Chronic Diseases.</title>
        <authorList>
            <person name="Tisza M.J."/>
            <person name="Buck C.B."/>
        </authorList>
    </citation>
    <scope>NUCLEOTIDE SEQUENCE</scope>
    <source>
        <strain evidence="1">CtML55</strain>
    </source>
</reference>
<dbReference type="EMBL" id="BK059105">
    <property type="protein sequence ID" value="DAE31044.1"/>
    <property type="molecule type" value="Genomic_DNA"/>
</dbReference>
<evidence type="ECO:0000313" key="1">
    <source>
        <dbReference type="EMBL" id="DAE31044.1"/>
    </source>
</evidence>
<name>A0A8S5RJ93_9VIRU</name>
<proteinExistence type="predicted"/>